<name>A0A8S1S0W4_9CILI</name>
<dbReference type="InterPro" id="IPR001646">
    <property type="entry name" value="5peptide_repeat"/>
</dbReference>
<dbReference type="AlphaFoldDB" id="A0A8S1S0W4"/>
<feature type="repeat" description="WD" evidence="1">
    <location>
        <begin position="212"/>
        <end position="235"/>
    </location>
</feature>
<evidence type="ECO:0000313" key="3">
    <source>
        <dbReference type="Proteomes" id="UP000689195"/>
    </source>
</evidence>
<dbReference type="PANTHER" id="PTHR45333">
    <property type="entry name" value="MEMBRANE PROTEIN-RELATED"/>
    <property type="match status" value="1"/>
</dbReference>
<dbReference type="PROSITE" id="PS00678">
    <property type="entry name" value="WD_REPEATS_1"/>
    <property type="match status" value="1"/>
</dbReference>
<dbReference type="OrthoDB" id="6363363at2759"/>
<dbReference type="SMART" id="SM00320">
    <property type="entry name" value="WD40"/>
    <property type="match status" value="2"/>
</dbReference>
<keyword evidence="3" id="KW-1185">Reference proteome</keyword>
<dbReference type="Pfam" id="PF00805">
    <property type="entry name" value="Pentapeptide"/>
    <property type="match status" value="1"/>
</dbReference>
<evidence type="ECO:0000256" key="1">
    <source>
        <dbReference type="PROSITE-ProRule" id="PRU00221"/>
    </source>
</evidence>
<dbReference type="Proteomes" id="UP000689195">
    <property type="component" value="Unassembled WGS sequence"/>
</dbReference>
<dbReference type="PROSITE" id="PS50294">
    <property type="entry name" value="WD_REPEATS_REGION"/>
    <property type="match status" value="1"/>
</dbReference>
<organism evidence="2 3">
    <name type="scientific">Paramecium pentaurelia</name>
    <dbReference type="NCBI Taxonomy" id="43138"/>
    <lineage>
        <taxon>Eukaryota</taxon>
        <taxon>Sar</taxon>
        <taxon>Alveolata</taxon>
        <taxon>Ciliophora</taxon>
        <taxon>Intramacronucleata</taxon>
        <taxon>Oligohymenophorea</taxon>
        <taxon>Peniculida</taxon>
        <taxon>Parameciidae</taxon>
        <taxon>Paramecium</taxon>
    </lineage>
</organism>
<evidence type="ECO:0000313" key="2">
    <source>
        <dbReference type="EMBL" id="CAD8133846.1"/>
    </source>
</evidence>
<feature type="repeat" description="WD" evidence="1">
    <location>
        <begin position="260"/>
        <end position="301"/>
    </location>
</feature>
<proteinExistence type="predicted"/>
<dbReference type="InterPro" id="IPR001680">
    <property type="entry name" value="WD40_rpt"/>
</dbReference>
<dbReference type="EMBL" id="CAJJDO010000003">
    <property type="protein sequence ID" value="CAD8133846.1"/>
    <property type="molecule type" value="Genomic_DNA"/>
</dbReference>
<keyword evidence="1" id="KW-0853">WD repeat</keyword>
<dbReference type="PROSITE" id="PS50082">
    <property type="entry name" value="WD_REPEATS_2"/>
    <property type="match status" value="2"/>
</dbReference>
<gene>
    <name evidence="2" type="ORF">PPENT_87.1.T0030003</name>
</gene>
<dbReference type="InterPro" id="IPR019775">
    <property type="entry name" value="WD40_repeat_CS"/>
</dbReference>
<protein>
    <submittedName>
        <fullName evidence="2">Uncharacterized protein</fullName>
    </submittedName>
</protein>
<dbReference type="PANTHER" id="PTHR45333:SF1">
    <property type="entry name" value="CHROMOSOME UNDETERMINED SCAFFOLD_625, WHOLE GENOME SHOTGUN SEQUENCE"/>
    <property type="match status" value="1"/>
</dbReference>
<accession>A0A8S1S0W4</accession>
<dbReference type="Pfam" id="PF00400">
    <property type="entry name" value="WD40"/>
    <property type="match status" value="2"/>
</dbReference>
<sequence length="372" mass="42285">MQGSFQVKQALAYILAQLKDVDEQTIGVILEILRNKKVRDCIGFLSDIENQRQSEGQISQKVGNFTPSDSEQKLSIFGNDIKLITDVLKKLNDHDFNYKDFSSEENEESTLSLIQRIKDKKRIIEFLQFLVYLTSIDETLKQQGSNSSINLRKKFFQNIKIQNTSLVGANFVKCNFTGSQFNNVDISGINLNGALLLNCKQQDLRIYELNKLHGHSNQVRSICFSPDGNTLASGGGYPYKGGDNSIRLLDVKTGQQKVKLDGHTRTVNSVFYSPDGNILASGSADNSIRLWDVKTGQEIKYSHKNYKDILAQFKIPLLIKLLFIRSLKLHHYTPYILISQILSIRSTHFERRVCQSIRVAVFQKNNQTVIKK</sequence>
<reference evidence="2" key="1">
    <citation type="submission" date="2021-01" db="EMBL/GenBank/DDBJ databases">
        <authorList>
            <consortium name="Genoscope - CEA"/>
            <person name="William W."/>
        </authorList>
    </citation>
    <scope>NUCLEOTIDE SEQUENCE</scope>
</reference>
<comment type="caution">
    <text evidence="2">The sequence shown here is derived from an EMBL/GenBank/DDBJ whole genome shotgun (WGS) entry which is preliminary data.</text>
</comment>